<comment type="caution">
    <text evidence="1">The sequence shown here is derived from an EMBL/GenBank/DDBJ whole genome shotgun (WGS) entry which is preliminary data.</text>
</comment>
<dbReference type="EMBL" id="AWVF01000465">
    <property type="protein sequence ID" value="ERJ86789.1"/>
    <property type="molecule type" value="Genomic_DNA"/>
</dbReference>
<dbReference type="OrthoDB" id="9774673at2"/>
<reference evidence="1 2" key="1">
    <citation type="submission" date="2013-07" db="EMBL/GenBank/DDBJ databases">
        <authorList>
            <person name="Weinstock G."/>
            <person name="Sodergren E."/>
            <person name="Wylie T."/>
            <person name="Fulton L."/>
            <person name="Fulton R."/>
            <person name="Fronick C."/>
            <person name="O'Laughlin M."/>
            <person name="Godfrey J."/>
            <person name="Miner T."/>
            <person name="Herter B."/>
            <person name="Appelbaum E."/>
            <person name="Cordes M."/>
            <person name="Lek S."/>
            <person name="Wollam A."/>
            <person name="Pepin K.H."/>
            <person name="Palsikar V.B."/>
            <person name="Mitreva M."/>
            <person name="Wilson R.K."/>
        </authorList>
    </citation>
    <scope>NUCLEOTIDE SEQUENCE [LARGE SCALE GENOMIC DNA]</scope>
    <source>
        <strain evidence="1 2">ATCC 27760</strain>
    </source>
</reference>
<accession>U2LBC3</accession>
<evidence type="ECO:0000313" key="1">
    <source>
        <dbReference type="EMBL" id="ERJ86789.1"/>
    </source>
</evidence>
<proteinExistence type="predicted"/>
<protein>
    <recommendedName>
        <fullName evidence="3">Toxin-antitoxin system, antitoxin component, Xre domain protein</fullName>
    </recommendedName>
</protein>
<evidence type="ECO:0008006" key="3">
    <source>
        <dbReference type="Google" id="ProtNLM"/>
    </source>
</evidence>
<dbReference type="Proteomes" id="UP000016662">
    <property type="component" value="Unassembled WGS sequence"/>
</dbReference>
<dbReference type="PATRIC" id="fig|411473.3.peg.2890"/>
<dbReference type="AlphaFoldDB" id="U2LBC3"/>
<name>U2LBC3_9FIRM</name>
<evidence type="ECO:0000313" key="2">
    <source>
        <dbReference type="Proteomes" id="UP000016662"/>
    </source>
</evidence>
<keyword evidence="2" id="KW-1185">Reference proteome</keyword>
<dbReference type="STRING" id="411473.RUMCAL_03445"/>
<organism evidence="1 2">
    <name type="scientific">Ruminococcus callidus ATCC 27760</name>
    <dbReference type="NCBI Taxonomy" id="411473"/>
    <lineage>
        <taxon>Bacteria</taxon>
        <taxon>Bacillati</taxon>
        <taxon>Bacillota</taxon>
        <taxon>Clostridia</taxon>
        <taxon>Eubacteriales</taxon>
        <taxon>Oscillospiraceae</taxon>
        <taxon>Ruminococcus</taxon>
    </lineage>
</organism>
<gene>
    <name evidence="1" type="ORF">RUMCAL_03445</name>
</gene>
<sequence length="111" mass="13022">MIDFNTFCTLYEDAKACDSEVKYVMERGWQEWMSEIADTDKIADVLRRIYTMANEGFAAVVRQYKNMRQMCQLLGIPYSTAQKWSLGKQKPASYLLMLMVYATVNYDKMQK</sequence>
<dbReference type="RefSeq" id="WP_021681755.1">
    <property type="nucleotide sequence ID" value="NZ_KI260371.1"/>
</dbReference>
<dbReference type="GeneID" id="93692433"/>
<dbReference type="HOGENOM" id="CLU_2022762_0_0_9"/>